<organism evidence="1 2">
    <name type="scientific">Potamilus streckersoni</name>
    <dbReference type="NCBI Taxonomy" id="2493646"/>
    <lineage>
        <taxon>Eukaryota</taxon>
        <taxon>Metazoa</taxon>
        <taxon>Spiralia</taxon>
        <taxon>Lophotrochozoa</taxon>
        <taxon>Mollusca</taxon>
        <taxon>Bivalvia</taxon>
        <taxon>Autobranchia</taxon>
        <taxon>Heteroconchia</taxon>
        <taxon>Palaeoheterodonta</taxon>
        <taxon>Unionida</taxon>
        <taxon>Unionoidea</taxon>
        <taxon>Unionidae</taxon>
        <taxon>Ambleminae</taxon>
        <taxon>Lampsilini</taxon>
        <taxon>Potamilus</taxon>
    </lineage>
</organism>
<reference evidence="1" key="3">
    <citation type="submission" date="2023-05" db="EMBL/GenBank/DDBJ databases">
        <authorList>
            <person name="Smith C.H."/>
        </authorList>
    </citation>
    <scope>NUCLEOTIDE SEQUENCE</scope>
    <source>
        <strain evidence="1">CHS0354</strain>
        <tissue evidence="1">Mantle</tissue>
    </source>
</reference>
<gene>
    <name evidence="1" type="ORF">CHS0354_004937</name>
</gene>
<reference evidence="1" key="1">
    <citation type="journal article" date="2021" name="Genome Biol. Evol.">
        <title>A High-Quality Reference Genome for a Parasitic Bivalve with Doubly Uniparental Inheritance (Bivalvia: Unionida).</title>
        <authorList>
            <person name="Smith C.H."/>
        </authorList>
    </citation>
    <scope>NUCLEOTIDE SEQUENCE</scope>
    <source>
        <strain evidence="1">CHS0354</strain>
    </source>
</reference>
<evidence type="ECO:0000313" key="2">
    <source>
        <dbReference type="Proteomes" id="UP001195483"/>
    </source>
</evidence>
<accession>A0AAE0RND6</accession>
<proteinExistence type="predicted"/>
<sequence length="74" mass="8423">MESKNDKLVLDTDTSNFGTGAVLSQAKEVEEKVLFPVSAWSHNKKDIAGMQELVVVVFANQYRHFIWSSFYVIQ</sequence>
<evidence type="ECO:0000313" key="1">
    <source>
        <dbReference type="EMBL" id="KAK3576652.1"/>
    </source>
</evidence>
<dbReference type="Proteomes" id="UP001195483">
    <property type="component" value="Unassembled WGS sequence"/>
</dbReference>
<reference evidence="1" key="2">
    <citation type="journal article" date="2021" name="Genome Biol. Evol.">
        <title>Developing a high-quality reference genome for a parasitic bivalve with doubly uniparental inheritance (Bivalvia: Unionida).</title>
        <authorList>
            <person name="Smith C.H."/>
        </authorList>
    </citation>
    <scope>NUCLEOTIDE SEQUENCE</scope>
    <source>
        <strain evidence="1">CHS0354</strain>
        <tissue evidence="1">Mantle</tissue>
    </source>
</reference>
<dbReference type="EMBL" id="JAEAOA010000362">
    <property type="protein sequence ID" value="KAK3576652.1"/>
    <property type="molecule type" value="Genomic_DNA"/>
</dbReference>
<name>A0AAE0RND6_9BIVA</name>
<protein>
    <submittedName>
        <fullName evidence="1">Uncharacterized protein</fullName>
    </submittedName>
</protein>
<dbReference type="AlphaFoldDB" id="A0AAE0RND6"/>
<comment type="caution">
    <text evidence="1">The sequence shown here is derived from an EMBL/GenBank/DDBJ whole genome shotgun (WGS) entry which is preliminary data.</text>
</comment>
<keyword evidence="2" id="KW-1185">Reference proteome</keyword>